<evidence type="ECO:0000256" key="5">
    <source>
        <dbReference type="ARBA" id="ARBA00022970"/>
    </source>
</evidence>
<gene>
    <name evidence="7" type="ORF">ACFSW7_12420</name>
</gene>
<evidence type="ECO:0000313" key="8">
    <source>
        <dbReference type="Proteomes" id="UP001597492"/>
    </source>
</evidence>
<dbReference type="InterPro" id="IPR003593">
    <property type="entry name" value="AAA+_ATPase"/>
</dbReference>
<comment type="caution">
    <text evidence="7">The sequence shown here is derived from an EMBL/GenBank/DDBJ whole genome shotgun (WGS) entry which is preliminary data.</text>
</comment>
<dbReference type="Gene3D" id="3.40.50.300">
    <property type="entry name" value="P-loop containing nucleotide triphosphate hydrolases"/>
    <property type="match status" value="1"/>
</dbReference>
<evidence type="ECO:0000259" key="6">
    <source>
        <dbReference type="PROSITE" id="PS50893"/>
    </source>
</evidence>
<name>A0ABW5V0E9_9MICO</name>
<dbReference type="PROSITE" id="PS50893">
    <property type="entry name" value="ABC_TRANSPORTER_2"/>
    <property type="match status" value="1"/>
</dbReference>
<evidence type="ECO:0000313" key="7">
    <source>
        <dbReference type="EMBL" id="MFD2759180.1"/>
    </source>
</evidence>
<evidence type="ECO:0000256" key="3">
    <source>
        <dbReference type="ARBA" id="ARBA00022741"/>
    </source>
</evidence>
<dbReference type="InterPro" id="IPR027417">
    <property type="entry name" value="P-loop_NTPase"/>
</dbReference>
<keyword evidence="4 7" id="KW-0067">ATP-binding</keyword>
<dbReference type="SMART" id="SM00382">
    <property type="entry name" value="AAA"/>
    <property type="match status" value="1"/>
</dbReference>
<keyword evidence="3" id="KW-0547">Nucleotide-binding</keyword>
<evidence type="ECO:0000256" key="4">
    <source>
        <dbReference type="ARBA" id="ARBA00022840"/>
    </source>
</evidence>
<dbReference type="Proteomes" id="UP001597492">
    <property type="component" value="Unassembled WGS sequence"/>
</dbReference>
<dbReference type="InterPro" id="IPR003439">
    <property type="entry name" value="ABC_transporter-like_ATP-bd"/>
</dbReference>
<keyword evidence="5" id="KW-0029">Amino-acid transport</keyword>
<evidence type="ECO:0000256" key="1">
    <source>
        <dbReference type="ARBA" id="ARBA00005417"/>
    </source>
</evidence>
<sequence>MLEVRNISAHYGDAQAIEDVSLTLPDSGITAFLGPNAAGKTTTLRVISGLLPASSGQVLYNGEDITKASSKRRVEMGIVQVPEGRKLFGSMTVEDNLLLGGFTSRSDGKTQARLDEVYSHFPRLLERRKQEAGLLSGGEQQMVAIGRGLMAKPKVLMIDEMSLGLAPVVVEQMFALVHEIATADMSVLLVEQHVQNALEVAARGTIIEGGRSRLDGTARELLDSDVVRESYFGN</sequence>
<dbReference type="PANTHER" id="PTHR43820">
    <property type="entry name" value="HIGH-AFFINITY BRANCHED-CHAIN AMINO ACID TRANSPORT ATP-BINDING PROTEIN LIVF"/>
    <property type="match status" value="1"/>
</dbReference>
<dbReference type="CDD" id="cd03224">
    <property type="entry name" value="ABC_TM1139_LivF_branched"/>
    <property type="match status" value="1"/>
</dbReference>
<proteinExistence type="inferred from homology"/>
<comment type="similarity">
    <text evidence="1">Belongs to the ABC transporter superfamily.</text>
</comment>
<dbReference type="RefSeq" id="WP_019618694.1">
    <property type="nucleotide sequence ID" value="NZ_JBHUNE010000009.1"/>
</dbReference>
<dbReference type="PROSITE" id="PS00211">
    <property type="entry name" value="ABC_TRANSPORTER_1"/>
    <property type="match status" value="1"/>
</dbReference>
<dbReference type="PANTHER" id="PTHR43820:SF4">
    <property type="entry name" value="HIGH-AFFINITY BRANCHED-CHAIN AMINO ACID TRANSPORT ATP-BINDING PROTEIN LIVF"/>
    <property type="match status" value="1"/>
</dbReference>
<dbReference type="Pfam" id="PF00005">
    <property type="entry name" value="ABC_tran"/>
    <property type="match status" value="1"/>
</dbReference>
<accession>A0ABW5V0E9</accession>
<dbReference type="EMBL" id="JBHUNE010000009">
    <property type="protein sequence ID" value="MFD2759180.1"/>
    <property type="molecule type" value="Genomic_DNA"/>
</dbReference>
<dbReference type="InterPro" id="IPR052156">
    <property type="entry name" value="BCAA_Transport_ATP-bd_LivF"/>
</dbReference>
<protein>
    <submittedName>
        <fullName evidence="7">ABC transporter ATP-binding protein</fullName>
    </submittedName>
</protein>
<feature type="domain" description="ABC transporter" evidence="6">
    <location>
        <begin position="2"/>
        <end position="234"/>
    </location>
</feature>
<keyword evidence="2" id="KW-0813">Transport</keyword>
<dbReference type="GO" id="GO:0005524">
    <property type="term" value="F:ATP binding"/>
    <property type="evidence" value="ECO:0007669"/>
    <property type="project" value="UniProtKB-KW"/>
</dbReference>
<dbReference type="SUPFAM" id="SSF52540">
    <property type="entry name" value="P-loop containing nucleoside triphosphate hydrolases"/>
    <property type="match status" value="1"/>
</dbReference>
<reference evidence="8" key="1">
    <citation type="journal article" date="2019" name="Int. J. Syst. Evol. Microbiol.">
        <title>The Global Catalogue of Microorganisms (GCM) 10K type strain sequencing project: providing services to taxonomists for standard genome sequencing and annotation.</title>
        <authorList>
            <consortium name="The Broad Institute Genomics Platform"/>
            <consortium name="The Broad Institute Genome Sequencing Center for Infectious Disease"/>
            <person name="Wu L."/>
            <person name="Ma J."/>
        </authorList>
    </citation>
    <scope>NUCLEOTIDE SEQUENCE [LARGE SCALE GENOMIC DNA]</scope>
    <source>
        <strain evidence="8">TISTR 1514</strain>
    </source>
</reference>
<evidence type="ECO:0000256" key="2">
    <source>
        <dbReference type="ARBA" id="ARBA00022448"/>
    </source>
</evidence>
<keyword evidence="8" id="KW-1185">Reference proteome</keyword>
<dbReference type="InterPro" id="IPR017871">
    <property type="entry name" value="ABC_transporter-like_CS"/>
</dbReference>
<organism evidence="7 8">
    <name type="scientific">Gulosibacter faecalis</name>
    <dbReference type="NCBI Taxonomy" id="272240"/>
    <lineage>
        <taxon>Bacteria</taxon>
        <taxon>Bacillati</taxon>
        <taxon>Actinomycetota</taxon>
        <taxon>Actinomycetes</taxon>
        <taxon>Micrococcales</taxon>
        <taxon>Microbacteriaceae</taxon>
        <taxon>Gulosibacter</taxon>
    </lineage>
</organism>